<name>A0A2G2YX26_CAPAN</name>
<dbReference type="PANTHER" id="PTHR11467">
    <property type="entry name" value="HISTONE H1"/>
    <property type="match status" value="1"/>
</dbReference>
<dbReference type="InterPro" id="IPR036388">
    <property type="entry name" value="WH-like_DNA-bd_sf"/>
</dbReference>
<dbReference type="Gramene" id="PHT74165">
    <property type="protein sequence ID" value="PHT74165"/>
    <property type="gene ID" value="T459_21442"/>
</dbReference>
<dbReference type="SMART" id="SM00526">
    <property type="entry name" value="H15"/>
    <property type="match status" value="1"/>
</dbReference>
<dbReference type="InterPro" id="IPR005818">
    <property type="entry name" value="Histone_H1/H5_H15"/>
</dbReference>
<dbReference type="Pfam" id="PF00538">
    <property type="entry name" value="Linker_histone"/>
    <property type="match status" value="1"/>
</dbReference>
<reference evidence="5 6" key="2">
    <citation type="journal article" date="2017" name="Genome Biol.">
        <title>New reference genome sequences of hot pepper reveal the massive evolution of plant disease-resistance genes by retroduplication.</title>
        <authorList>
            <person name="Kim S."/>
            <person name="Park J."/>
            <person name="Yeom S.I."/>
            <person name="Kim Y.M."/>
            <person name="Seo E."/>
            <person name="Kim K.T."/>
            <person name="Kim M.S."/>
            <person name="Lee J.M."/>
            <person name="Cheong K."/>
            <person name="Shin H.S."/>
            <person name="Kim S.B."/>
            <person name="Han K."/>
            <person name="Lee J."/>
            <person name="Park M."/>
            <person name="Lee H.A."/>
            <person name="Lee H.Y."/>
            <person name="Lee Y."/>
            <person name="Oh S."/>
            <person name="Lee J.H."/>
            <person name="Choi E."/>
            <person name="Choi E."/>
            <person name="Lee S.E."/>
            <person name="Jeon J."/>
            <person name="Kim H."/>
            <person name="Choi G."/>
            <person name="Song H."/>
            <person name="Lee J."/>
            <person name="Lee S.C."/>
            <person name="Kwon J.K."/>
            <person name="Lee H.Y."/>
            <person name="Koo N."/>
            <person name="Hong Y."/>
            <person name="Kim R.W."/>
            <person name="Kang W.H."/>
            <person name="Huh J.H."/>
            <person name="Kang B.C."/>
            <person name="Yang T.J."/>
            <person name="Lee Y.H."/>
            <person name="Bennetzen J.L."/>
            <person name="Choi D."/>
        </authorList>
    </citation>
    <scope>NUCLEOTIDE SEQUENCE [LARGE SCALE GENOMIC DNA]</scope>
    <source>
        <strain evidence="6">cv. CM334</strain>
    </source>
</reference>
<dbReference type="EMBL" id="AYRZ02000008">
    <property type="protein sequence ID" value="PHT74165.1"/>
    <property type="molecule type" value="Genomic_DNA"/>
</dbReference>
<evidence type="ECO:0000313" key="5">
    <source>
        <dbReference type="EMBL" id="PHT74165.1"/>
    </source>
</evidence>
<evidence type="ECO:0000259" key="4">
    <source>
        <dbReference type="PROSITE" id="PS51504"/>
    </source>
</evidence>
<organism evidence="5 6">
    <name type="scientific">Capsicum annuum</name>
    <name type="common">Capsicum pepper</name>
    <dbReference type="NCBI Taxonomy" id="4072"/>
    <lineage>
        <taxon>Eukaryota</taxon>
        <taxon>Viridiplantae</taxon>
        <taxon>Streptophyta</taxon>
        <taxon>Embryophyta</taxon>
        <taxon>Tracheophyta</taxon>
        <taxon>Spermatophyta</taxon>
        <taxon>Magnoliopsida</taxon>
        <taxon>eudicotyledons</taxon>
        <taxon>Gunneridae</taxon>
        <taxon>Pentapetalae</taxon>
        <taxon>asterids</taxon>
        <taxon>lamiids</taxon>
        <taxon>Solanales</taxon>
        <taxon>Solanaceae</taxon>
        <taxon>Solanoideae</taxon>
        <taxon>Capsiceae</taxon>
        <taxon>Capsicum</taxon>
    </lineage>
</organism>
<proteinExistence type="predicted"/>
<comment type="subcellular location">
    <subcellularLocation>
        <location evidence="1">Nucleus</location>
    </subcellularLocation>
</comment>
<evidence type="ECO:0000256" key="1">
    <source>
        <dbReference type="ARBA" id="ARBA00004123"/>
    </source>
</evidence>
<dbReference type="AlphaFoldDB" id="A0A2G2YX26"/>
<keyword evidence="2" id="KW-0238">DNA-binding</keyword>
<dbReference type="PROSITE" id="PS51504">
    <property type="entry name" value="H15"/>
    <property type="match status" value="1"/>
</dbReference>
<dbReference type="STRING" id="4072.A0A2G2YX26"/>
<dbReference type="GO" id="GO:0000786">
    <property type="term" value="C:nucleosome"/>
    <property type="evidence" value="ECO:0007669"/>
    <property type="project" value="InterPro"/>
</dbReference>
<dbReference type="GO" id="GO:0003677">
    <property type="term" value="F:DNA binding"/>
    <property type="evidence" value="ECO:0007669"/>
    <property type="project" value="UniProtKB-KW"/>
</dbReference>
<evidence type="ECO:0000313" key="6">
    <source>
        <dbReference type="Proteomes" id="UP000222542"/>
    </source>
</evidence>
<gene>
    <name evidence="5" type="ORF">T459_21442</name>
</gene>
<keyword evidence="6" id="KW-1185">Reference proteome</keyword>
<dbReference type="Proteomes" id="UP000222542">
    <property type="component" value="Unassembled WGS sequence"/>
</dbReference>
<reference evidence="5 6" key="1">
    <citation type="journal article" date="2014" name="Nat. Genet.">
        <title>Genome sequence of the hot pepper provides insights into the evolution of pungency in Capsicum species.</title>
        <authorList>
            <person name="Kim S."/>
            <person name="Park M."/>
            <person name="Yeom S.I."/>
            <person name="Kim Y.M."/>
            <person name="Lee J.M."/>
            <person name="Lee H.A."/>
            <person name="Seo E."/>
            <person name="Choi J."/>
            <person name="Cheong K."/>
            <person name="Kim K.T."/>
            <person name="Jung K."/>
            <person name="Lee G.W."/>
            <person name="Oh S.K."/>
            <person name="Bae C."/>
            <person name="Kim S.B."/>
            <person name="Lee H.Y."/>
            <person name="Kim S.Y."/>
            <person name="Kim M.S."/>
            <person name="Kang B.C."/>
            <person name="Jo Y.D."/>
            <person name="Yang H.B."/>
            <person name="Jeong H.J."/>
            <person name="Kang W.H."/>
            <person name="Kwon J.K."/>
            <person name="Shin C."/>
            <person name="Lim J.Y."/>
            <person name="Park J.H."/>
            <person name="Huh J.H."/>
            <person name="Kim J.S."/>
            <person name="Kim B.D."/>
            <person name="Cohen O."/>
            <person name="Paran I."/>
            <person name="Suh M.C."/>
            <person name="Lee S.B."/>
            <person name="Kim Y.K."/>
            <person name="Shin Y."/>
            <person name="Noh S.J."/>
            <person name="Park J."/>
            <person name="Seo Y.S."/>
            <person name="Kwon S.Y."/>
            <person name="Kim H.A."/>
            <person name="Park J.M."/>
            <person name="Kim H.J."/>
            <person name="Choi S.B."/>
            <person name="Bosland P.W."/>
            <person name="Reeves G."/>
            <person name="Jo S.H."/>
            <person name="Lee B.W."/>
            <person name="Cho H.T."/>
            <person name="Choi H.S."/>
            <person name="Lee M.S."/>
            <person name="Yu Y."/>
            <person name="Do Choi Y."/>
            <person name="Park B.S."/>
            <person name="van Deynze A."/>
            <person name="Ashrafi H."/>
            <person name="Hill T."/>
            <person name="Kim W.T."/>
            <person name="Pai H.S."/>
            <person name="Ahn H.K."/>
            <person name="Yeam I."/>
            <person name="Giovannoni J.J."/>
            <person name="Rose J.K."/>
            <person name="Sorensen I."/>
            <person name="Lee S.J."/>
            <person name="Kim R.W."/>
            <person name="Choi I.Y."/>
            <person name="Choi B.S."/>
            <person name="Lim J.S."/>
            <person name="Lee Y.H."/>
            <person name="Choi D."/>
        </authorList>
    </citation>
    <scope>NUCLEOTIDE SEQUENCE [LARGE SCALE GENOMIC DNA]</scope>
    <source>
        <strain evidence="6">cv. CM334</strain>
    </source>
</reference>
<dbReference type="GO" id="GO:0005634">
    <property type="term" value="C:nucleus"/>
    <property type="evidence" value="ECO:0007669"/>
    <property type="project" value="UniProtKB-SubCell"/>
</dbReference>
<dbReference type="GO" id="GO:0006334">
    <property type="term" value="P:nucleosome assembly"/>
    <property type="evidence" value="ECO:0007669"/>
    <property type="project" value="InterPro"/>
</dbReference>
<evidence type="ECO:0000256" key="2">
    <source>
        <dbReference type="ARBA" id="ARBA00023125"/>
    </source>
</evidence>
<feature type="domain" description="H15" evidence="4">
    <location>
        <begin position="1"/>
        <end position="60"/>
    </location>
</feature>
<dbReference type="Gene3D" id="1.10.10.10">
    <property type="entry name" value="Winged helix-like DNA-binding domain superfamily/Winged helix DNA-binding domain"/>
    <property type="match status" value="1"/>
</dbReference>
<dbReference type="SUPFAM" id="SSF46785">
    <property type="entry name" value="Winged helix' DNA-binding domain"/>
    <property type="match status" value="1"/>
</dbReference>
<dbReference type="PANTHER" id="PTHR11467:SF131">
    <property type="entry name" value="HISTONE H1"/>
    <property type="match status" value="1"/>
</dbReference>
<protein>
    <recommendedName>
        <fullName evidence="4">H15 domain-containing protein</fullName>
    </recommendedName>
</protein>
<dbReference type="InterPro" id="IPR036390">
    <property type="entry name" value="WH_DNA-bd_sf"/>
</dbReference>
<comment type="caution">
    <text evidence="5">The sequence shown here is derived from an EMBL/GenBank/DDBJ whole genome shotgun (WGS) entry which is preliminary data.</text>
</comment>
<keyword evidence="3" id="KW-0539">Nucleus</keyword>
<dbReference type="CDD" id="cd00073">
    <property type="entry name" value="H15"/>
    <property type="match status" value="1"/>
</dbReference>
<evidence type="ECO:0000256" key="3">
    <source>
        <dbReference type="ARBA" id="ARBA00023242"/>
    </source>
</evidence>
<sequence length="60" mass="7024">MITEAIKALKEQTGSCQVVIVKYIEEKQMNLPQKFKKLFLVQLKKIVASEKTEFLKFFCL</sequence>
<accession>A0A2G2YX26</accession>